<dbReference type="EMBL" id="AXCM01013655">
    <property type="status" value="NOT_ANNOTATED_CDS"/>
    <property type="molecule type" value="Genomic_DNA"/>
</dbReference>
<evidence type="ECO:0000313" key="1">
    <source>
        <dbReference type="EnsemblMetazoa" id="ACUA020339-PA"/>
    </source>
</evidence>
<dbReference type="SUPFAM" id="SSF50494">
    <property type="entry name" value="Trypsin-like serine proteases"/>
    <property type="match status" value="1"/>
</dbReference>
<proteinExistence type="predicted"/>
<dbReference type="EnsemblMetazoa" id="ACUA020339-RA">
    <property type="protein sequence ID" value="ACUA020339-PA"/>
    <property type="gene ID" value="ACUA020339"/>
</dbReference>
<evidence type="ECO:0008006" key="3">
    <source>
        <dbReference type="Google" id="ProtNLM"/>
    </source>
</evidence>
<dbReference type="VEuPathDB" id="VectorBase:ACUA020339"/>
<sequence>MYTYLIHDGYDIPYAVGLNSVHLEGLYALNVFVKVAQFAKWIKTTINNLGESLPLFDPLACAKDYIDHHRKIKGRASVVKSKPLDFMVKFQEHPETDQTNDCVGTLINQNMVVTLAQCTTGLMWSGVIRFIHHNDMEHFSAS</sequence>
<accession>A0A182MKA2</accession>
<evidence type="ECO:0000313" key="2">
    <source>
        <dbReference type="Proteomes" id="UP000075883"/>
    </source>
</evidence>
<dbReference type="Proteomes" id="UP000075883">
    <property type="component" value="Unassembled WGS sequence"/>
</dbReference>
<reference evidence="1" key="2">
    <citation type="submission" date="2020-05" db="UniProtKB">
        <authorList>
            <consortium name="EnsemblMetazoa"/>
        </authorList>
    </citation>
    <scope>IDENTIFICATION</scope>
    <source>
        <strain evidence="1">A-37</strain>
    </source>
</reference>
<organism evidence="1 2">
    <name type="scientific">Anopheles culicifacies</name>
    <dbReference type="NCBI Taxonomy" id="139723"/>
    <lineage>
        <taxon>Eukaryota</taxon>
        <taxon>Metazoa</taxon>
        <taxon>Ecdysozoa</taxon>
        <taxon>Arthropoda</taxon>
        <taxon>Hexapoda</taxon>
        <taxon>Insecta</taxon>
        <taxon>Pterygota</taxon>
        <taxon>Neoptera</taxon>
        <taxon>Endopterygota</taxon>
        <taxon>Diptera</taxon>
        <taxon>Nematocera</taxon>
        <taxon>Culicoidea</taxon>
        <taxon>Culicidae</taxon>
        <taxon>Anophelinae</taxon>
        <taxon>Anopheles</taxon>
        <taxon>culicifacies species complex</taxon>
    </lineage>
</organism>
<protein>
    <recommendedName>
        <fullName evidence="3">Peptidase S1 domain-containing protein</fullName>
    </recommendedName>
</protein>
<dbReference type="STRING" id="139723.A0A182MKA2"/>
<dbReference type="InterPro" id="IPR009003">
    <property type="entry name" value="Peptidase_S1_PA"/>
</dbReference>
<name>A0A182MKA2_9DIPT</name>
<reference evidence="2" key="1">
    <citation type="submission" date="2013-09" db="EMBL/GenBank/DDBJ databases">
        <title>The Genome Sequence of Anopheles culicifacies species A.</title>
        <authorList>
            <consortium name="The Broad Institute Genomics Platform"/>
            <person name="Neafsey D.E."/>
            <person name="Besansky N."/>
            <person name="Howell P."/>
            <person name="Walton C."/>
            <person name="Young S.K."/>
            <person name="Zeng Q."/>
            <person name="Gargeya S."/>
            <person name="Fitzgerald M."/>
            <person name="Haas B."/>
            <person name="Abouelleil A."/>
            <person name="Allen A.W."/>
            <person name="Alvarado L."/>
            <person name="Arachchi H.M."/>
            <person name="Berlin A.M."/>
            <person name="Chapman S.B."/>
            <person name="Gainer-Dewar J."/>
            <person name="Goldberg J."/>
            <person name="Griggs A."/>
            <person name="Gujja S."/>
            <person name="Hansen M."/>
            <person name="Howarth C."/>
            <person name="Imamovic A."/>
            <person name="Ireland A."/>
            <person name="Larimer J."/>
            <person name="McCowan C."/>
            <person name="Murphy C."/>
            <person name="Pearson M."/>
            <person name="Poon T.W."/>
            <person name="Priest M."/>
            <person name="Roberts A."/>
            <person name="Saif S."/>
            <person name="Shea T."/>
            <person name="Sisk P."/>
            <person name="Sykes S."/>
            <person name="Wortman J."/>
            <person name="Nusbaum C."/>
            <person name="Birren B."/>
        </authorList>
    </citation>
    <scope>NUCLEOTIDE SEQUENCE [LARGE SCALE GENOMIC DNA]</scope>
    <source>
        <strain evidence="2">A-37</strain>
    </source>
</reference>
<keyword evidence="2" id="KW-1185">Reference proteome</keyword>
<dbReference type="AlphaFoldDB" id="A0A182MKA2"/>